<accession>A0A072PDD4</accession>
<keyword evidence="10" id="KW-0010">Activator</keyword>
<keyword evidence="6" id="KW-0158">Chromosome</keyword>
<comment type="subcellular location">
    <subcellularLocation>
        <location evidence="2">Chromosome</location>
        <location evidence="2">Telomere</location>
    </subcellularLocation>
    <subcellularLocation>
        <location evidence="1">Nucleus</location>
    </subcellularLocation>
</comment>
<name>A0A072PDD4_9EURO</name>
<comment type="function">
    <text evidence="13">Component of the EKC/KEOPS complex that is required for the formation of a threonylcarbamoyl group on adenosine at position 37 (t(6)A37) in tRNAs that read codons beginning with adenine. The complex is probably involved in the transfer of the threonylcarbamoyl moiety of threonylcarbamoyl-AMP (TC-AMP) to the N6 group of A37. GON7 likely plays a supporting role to the catalytic subunit KAE1 in the complex. The EKC/KEOPS complex also promotes both telomere uncapping and telomere elongation. The complex is required for efficient recruitment of transcriptional coactivators.</text>
</comment>
<dbReference type="InterPro" id="IPR014849">
    <property type="entry name" value="EKC/KEOPS_Gon7"/>
</dbReference>
<keyword evidence="12" id="KW-0539">Nucleus</keyword>
<dbReference type="VEuPathDB" id="FungiDB:A1O9_06047"/>
<proteinExistence type="inferred from homology"/>
<evidence type="ECO:0000256" key="4">
    <source>
        <dbReference type="ARBA" id="ARBA00011534"/>
    </source>
</evidence>
<keyword evidence="7" id="KW-0819">tRNA processing</keyword>
<keyword evidence="9" id="KW-0805">Transcription regulation</keyword>
<evidence type="ECO:0000256" key="13">
    <source>
        <dbReference type="ARBA" id="ARBA00025393"/>
    </source>
</evidence>
<comment type="subunit">
    <text evidence="4">Component of the EKC/KEOPS complex composed of at least BUD32, CGI121, GON7, KAE1 and PCC1; the whole complex dimerizes.</text>
</comment>
<evidence type="ECO:0000256" key="11">
    <source>
        <dbReference type="ARBA" id="ARBA00023163"/>
    </source>
</evidence>
<evidence type="ECO:0000256" key="2">
    <source>
        <dbReference type="ARBA" id="ARBA00004574"/>
    </source>
</evidence>
<organism evidence="15 16">
    <name type="scientific">Exophiala aquamarina CBS 119918</name>
    <dbReference type="NCBI Taxonomy" id="1182545"/>
    <lineage>
        <taxon>Eukaryota</taxon>
        <taxon>Fungi</taxon>
        <taxon>Dikarya</taxon>
        <taxon>Ascomycota</taxon>
        <taxon>Pezizomycotina</taxon>
        <taxon>Eurotiomycetes</taxon>
        <taxon>Chaetothyriomycetidae</taxon>
        <taxon>Chaetothyriales</taxon>
        <taxon>Herpotrichiellaceae</taxon>
        <taxon>Exophiala</taxon>
    </lineage>
</organism>
<dbReference type="EMBL" id="AMGV01000004">
    <property type="protein sequence ID" value="KEF58124.1"/>
    <property type="molecule type" value="Genomic_DNA"/>
</dbReference>
<sequence>MVTLCARQEQRHVGEVVDVDNNKFNMSAPSEPTQESLTAAYKSPSGTKQFHYAIENPHVDKQLDTTSQTSYLSQLRASTKKLQEDINYFLTEKMDEDKKIGLGAMVRSKTKEELEEENYGEEIADDDDNDGTG</sequence>
<evidence type="ECO:0000256" key="8">
    <source>
        <dbReference type="ARBA" id="ARBA00022895"/>
    </source>
</evidence>
<dbReference type="AlphaFoldDB" id="A0A072PDD4"/>
<evidence type="ECO:0000256" key="1">
    <source>
        <dbReference type="ARBA" id="ARBA00004123"/>
    </source>
</evidence>
<keyword evidence="16" id="KW-1185">Reference proteome</keyword>
<comment type="caution">
    <text evidence="15">The sequence shown here is derived from an EMBL/GenBank/DDBJ whole genome shotgun (WGS) entry which is preliminary data.</text>
</comment>
<feature type="region of interest" description="Disordered" evidence="14">
    <location>
        <begin position="110"/>
        <end position="133"/>
    </location>
</feature>
<evidence type="ECO:0000256" key="6">
    <source>
        <dbReference type="ARBA" id="ARBA00022454"/>
    </source>
</evidence>
<evidence type="ECO:0000256" key="14">
    <source>
        <dbReference type="SAM" id="MobiDB-lite"/>
    </source>
</evidence>
<protein>
    <recommendedName>
        <fullName evidence="5">EKC/KEOPS complex subunit GON7</fullName>
    </recommendedName>
</protein>
<evidence type="ECO:0000256" key="7">
    <source>
        <dbReference type="ARBA" id="ARBA00022694"/>
    </source>
</evidence>
<dbReference type="RefSeq" id="XP_013260714.1">
    <property type="nucleotide sequence ID" value="XM_013405260.1"/>
</dbReference>
<dbReference type="GO" id="GO:0008033">
    <property type="term" value="P:tRNA processing"/>
    <property type="evidence" value="ECO:0007669"/>
    <property type="project" value="UniProtKB-KW"/>
</dbReference>
<dbReference type="HOGENOM" id="CLU_146833_2_1_1"/>
<comment type="similarity">
    <text evidence="3">Belongs to the GON7 family.</text>
</comment>
<feature type="compositionally biased region" description="Acidic residues" evidence="14">
    <location>
        <begin position="113"/>
        <end position="133"/>
    </location>
</feature>
<reference evidence="15 16" key="1">
    <citation type="submission" date="2013-03" db="EMBL/GenBank/DDBJ databases">
        <title>The Genome Sequence of Exophiala aquamarina CBS 119918.</title>
        <authorList>
            <consortium name="The Broad Institute Genomics Platform"/>
            <person name="Cuomo C."/>
            <person name="de Hoog S."/>
            <person name="Gorbushina A."/>
            <person name="Walker B."/>
            <person name="Young S.K."/>
            <person name="Zeng Q."/>
            <person name="Gargeya S."/>
            <person name="Fitzgerald M."/>
            <person name="Haas B."/>
            <person name="Abouelleil A."/>
            <person name="Allen A.W."/>
            <person name="Alvarado L."/>
            <person name="Arachchi H.M."/>
            <person name="Berlin A.M."/>
            <person name="Chapman S.B."/>
            <person name="Gainer-Dewar J."/>
            <person name="Goldberg J."/>
            <person name="Griggs A."/>
            <person name="Gujja S."/>
            <person name="Hansen M."/>
            <person name="Howarth C."/>
            <person name="Imamovic A."/>
            <person name="Ireland A."/>
            <person name="Larimer J."/>
            <person name="McCowan C."/>
            <person name="Murphy C."/>
            <person name="Pearson M."/>
            <person name="Poon T.W."/>
            <person name="Priest M."/>
            <person name="Roberts A."/>
            <person name="Saif S."/>
            <person name="Shea T."/>
            <person name="Sisk P."/>
            <person name="Sykes S."/>
            <person name="Wortman J."/>
            <person name="Nusbaum C."/>
            <person name="Birren B."/>
        </authorList>
    </citation>
    <scope>NUCLEOTIDE SEQUENCE [LARGE SCALE GENOMIC DNA]</scope>
    <source>
        <strain evidence="15 16">CBS 119918</strain>
    </source>
</reference>
<evidence type="ECO:0000256" key="5">
    <source>
        <dbReference type="ARBA" id="ARBA00019746"/>
    </source>
</evidence>
<dbReference type="GO" id="GO:0000781">
    <property type="term" value="C:chromosome, telomeric region"/>
    <property type="evidence" value="ECO:0007669"/>
    <property type="project" value="UniProtKB-SubCell"/>
</dbReference>
<keyword evidence="11" id="KW-0804">Transcription</keyword>
<dbReference type="GO" id="GO:0005634">
    <property type="term" value="C:nucleus"/>
    <property type="evidence" value="ECO:0007669"/>
    <property type="project" value="UniProtKB-SubCell"/>
</dbReference>
<evidence type="ECO:0000313" key="16">
    <source>
        <dbReference type="Proteomes" id="UP000027920"/>
    </source>
</evidence>
<dbReference type="Pfam" id="PF08738">
    <property type="entry name" value="Gon7"/>
    <property type="match status" value="1"/>
</dbReference>
<dbReference type="GeneID" id="25280967"/>
<evidence type="ECO:0000256" key="3">
    <source>
        <dbReference type="ARBA" id="ARBA00008529"/>
    </source>
</evidence>
<keyword evidence="8" id="KW-0779">Telomere</keyword>
<dbReference type="Proteomes" id="UP000027920">
    <property type="component" value="Unassembled WGS sequence"/>
</dbReference>
<evidence type="ECO:0000256" key="12">
    <source>
        <dbReference type="ARBA" id="ARBA00023242"/>
    </source>
</evidence>
<evidence type="ECO:0000256" key="9">
    <source>
        <dbReference type="ARBA" id="ARBA00023015"/>
    </source>
</evidence>
<evidence type="ECO:0000313" key="15">
    <source>
        <dbReference type="EMBL" id="KEF58124.1"/>
    </source>
</evidence>
<dbReference type="OrthoDB" id="2288868at2759"/>
<evidence type="ECO:0000256" key="10">
    <source>
        <dbReference type="ARBA" id="ARBA00023159"/>
    </source>
</evidence>
<gene>
    <name evidence="15" type="ORF">A1O9_06047</name>
</gene>